<dbReference type="GO" id="GO:0006508">
    <property type="term" value="P:proteolysis"/>
    <property type="evidence" value="ECO:0007669"/>
    <property type="project" value="UniProtKB-KW"/>
</dbReference>
<organism evidence="3 4">
    <name type="scientific">Cuscuta europaea</name>
    <name type="common">European dodder</name>
    <dbReference type="NCBI Taxonomy" id="41803"/>
    <lineage>
        <taxon>Eukaryota</taxon>
        <taxon>Viridiplantae</taxon>
        <taxon>Streptophyta</taxon>
        <taxon>Embryophyta</taxon>
        <taxon>Tracheophyta</taxon>
        <taxon>Spermatophyta</taxon>
        <taxon>Magnoliopsida</taxon>
        <taxon>eudicotyledons</taxon>
        <taxon>Gunneridae</taxon>
        <taxon>Pentapetalae</taxon>
        <taxon>asterids</taxon>
        <taxon>lamiids</taxon>
        <taxon>Solanales</taxon>
        <taxon>Convolvulaceae</taxon>
        <taxon>Cuscuteae</taxon>
        <taxon>Cuscuta</taxon>
        <taxon>Cuscuta subgen. Cuscuta</taxon>
    </lineage>
</organism>
<feature type="domain" description="Integrase catalytic" evidence="2">
    <location>
        <begin position="579"/>
        <end position="742"/>
    </location>
</feature>
<dbReference type="InterPro" id="IPR036397">
    <property type="entry name" value="RNaseH_sf"/>
</dbReference>
<dbReference type="GO" id="GO:0015074">
    <property type="term" value="P:DNA integration"/>
    <property type="evidence" value="ECO:0007669"/>
    <property type="project" value="InterPro"/>
</dbReference>
<dbReference type="Pfam" id="PF14244">
    <property type="entry name" value="Retrotran_gag_3"/>
    <property type="match status" value="1"/>
</dbReference>
<comment type="caution">
    <text evidence="3">The sequence shown here is derived from an EMBL/GenBank/DDBJ whole genome shotgun (WGS) entry which is preliminary data.</text>
</comment>
<keyword evidence="1" id="KW-0378">Hydrolase</keyword>
<dbReference type="GO" id="GO:0008233">
    <property type="term" value="F:peptidase activity"/>
    <property type="evidence" value="ECO:0007669"/>
    <property type="project" value="UniProtKB-KW"/>
</dbReference>
<dbReference type="InterPro" id="IPR025724">
    <property type="entry name" value="GAG-pre-integrase_dom"/>
</dbReference>
<dbReference type="PANTHER" id="PTHR42648">
    <property type="entry name" value="TRANSPOSASE, PUTATIVE-RELATED"/>
    <property type="match status" value="1"/>
</dbReference>
<dbReference type="PANTHER" id="PTHR42648:SF31">
    <property type="entry name" value="RNA-DIRECTED DNA POLYMERASE"/>
    <property type="match status" value="1"/>
</dbReference>
<dbReference type="SUPFAM" id="SSF53098">
    <property type="entry name" value="Ribonuclease H-like"/>
    <property type="match status" value="1"/>
</dbReference>
<evidence type="ECO:0000313" key="4">
    <source>
        <dbReference type="Proteomes" id="UP001152484"/>
    </source>
</evidence>
<evidence type="ECO:0000313" key="3">
    <source>
        <dbReference type="EMBL" id="CAH9101387.1"/>
    </source>
</evidence>
<keyword evidence="1" id="KW-0645">Protease</keyword>
<dbReference type="InterPro" id="IPR001584">
    <property type="entry name" value="Integrase_cat-core"/>
</dbReference>
<dbReference type="AlphaFoldDB" id="A0A9P0ZFX4"/>
<proteinExistence type="predicted"/>
<gene>
    <name evidence="3" type="ORF">CEURO_LOCUS15354</name>
</gene>
<dbReference type="OrthoDB" id="1305682at2759"/>
<dbReference type="PROSITE" id="PS50994">
    <property type="entry name" value="INTEGRASE"/>
    <property type="match status" value="1"/>
</dbReference>
<evidence type="ECO:0000256" key="1">
    <source>
        <dbReference type="ARBA" id="ARBA00022670"/>
    </source>
</evidence>
<dbReference type="Gene3D" id="3.30.420.10">
    <property type="entry name" value="Ribonuclease H-like superfamily/Ribonuclease H"/>
    <property type="match status" value="1"/>
</dbReference>
<dbReference type="InterPro" id="IPR039537">
    <property type="entry name" value="Retrotran_Ty1/copia-like"/>
</dbReference>
<dbReference type="InterPro" id="IPR029472">
    <property type="entry name" value="Copia-like_N"/>
</dbReference>
<dbReference type="Pfam" id="PF13976">
    <property type="entry name" value="gag_pre-integrs"/>
    <property type="match status" value="1"/>
</dbReference>
<dbReference type="EMBL" id="CAMAPE010000038">
    <property type="protein sequence ID" value="CAH9101387.1"/>
    <property type="molecule type" value="Genomic_DNA"/>
</dbReference>
<accession>A0A9P0ZFX4</accession>
<dbReference type="InterPro" id="IPR054722">
    <property type="entry name" value="PolX-like_BBD"/>
</dbReference>
<dbReference type="Pfam" id="PF22936">
    <property type="entry name" value="Pol_BBD"/>
    <property type="match status" value="1"/>
</dbReference>
<protein>
    <recommendedName>
        <fullName evidence="2">Integrase catalytic domain-containing protein</fullName>
    </recommendedName>
</protein>
<dbReference type="Pfam" id="PF00665">
    <property type="entry name" value="rve"/>
    <property type="match status" value="1"/>
</dbReference>
<reference evidence="3" key="1">
    <citation type="submission" date="2022-07" db="EMBL/GenBank/DDBJ databases">
        <authorList>
            <person name="Macas J."/>
            <person name="Novak P."/>
            <person name="Neumann P."/>
        </authorList>
    </citation>
    <scope>NUCLEOTIDE SEQUENCE</scope>
</reference>
<evidence type="ECO:0000259" key="2">
    <source>
        <dbReference type="PROSITE" id="PS50994"/>
    </source>
</evidence>
<dbReference type="InterPro" id="IPR012337">
    <property type="entry name" value="RNaseH-like_sf"/>
</dbReference>
<sequence length="763" mass="87246">MALPLNPLEDPSSPYYLHLSDHAGLHIIHETLTGENFGAWKKSDSMAMAVKNKMGFLDGYVKQPNSDDALYSTWYRINAFLLSWLLYSISPTIRNTFLYFTNAKELWDEVQLRYGESDGPRLFQLKKSLGNLSQGSQNITDYYNSFKELWDEYSEFRAIPSCTCGRCTCNISETYQKLLQKESILKFLVGLNDSYVHLRSQILLNTEKGILSNVYSIFLQEESRRCLQSFVNPFSESSNSDKTSNDATAFLVKNFKKKSSVTCSHCGYQGHSSEKCFQIIGYRDKWKGPKGQRVAPGFKPQFNSNKNPQAHTVTNYTESTPISTNHASATTDFIDLTLYDKFLQFMQTQQTKTVSTNIVIVAPNASSPASPNDNQFVGNHFAFNTFKNSNWILDTGASDHMVYDASLYTTPTKNIFINIQLPTGNFTSATKIGDIKLNSYLTLHNVLYVPNFSYNLMSISTLTSHDNISVSFTSKHAILQDRLTHKMIGYADLHKGLYNFNSASSITHTPTVHSANSQHSQRDVSATTFWHFRLGHFPINKLSFLSDCNISNNEKHSFPCDICHFAKQKRLLFHISTSHASTAFDLIHMDVWGPYKVTSYTSFRYFLTIVDDYTRCTWVFLLKTKSEVKFHMINFYKFIEIQFQKKIKIIRTDNGTEFLFPEFYHSNGILHQLSCVETPQQNGRVERKHQHILQIARALLFQSCLPISFWSECILNAVHIINRLPTSVLQNKSPYELLYNHPPDYTHLKIFGCLAFASTICSN</sequence>
<name>A0A9P0ZFX4_CUSEU</name>
<dbReference type="Proteomes" id="UP001152484">
    <property type="component" value="Unassembled WGS sequence"/>
</dbReference>
<dbReference type="GO" id="GO:0003676">
    <property type="term" value="F:nucleic acid binding"/>
    <property type="evidence" value="ECO:0007669"/>
    <property type="project" value="InterPro"/>
</dbReference>
<keyword evidence="4" id="KW-1185">Reference proteome</keyword>